<accession>A0A8J5EXN8</accession>
<keyword evidence="3" id="KW-1185">Reference proteome</keyword>
<feature type="transmembrane region" description="Helical" evidence="1">
    <location>
        <begin position="94"/>
        <end position="115"/>
    </location>
</feature>
<reference evidence="2 3" key="1">
    <citation type="submission" date="2020-08" db="EMBL/GenBank/DDBJ databases">
        <title>Plant Genome Project.</title>
        <authorList>
            <person name="Zhang R.-G."/>
        </authorList>
    </citation>
    <scope>NUCLEOTIDE SEQUENCE [LARGE SCALE GENOMIC DNA]</scope>
    <source>
        <tissue evidence="2">Rhizome</tissue>
    </source>
</reference>
<organism evidence="2 3">
    <name type="scientific">Zingiber officinale</name>
    <name type="common">Ginger</name>
    <name type="synonym">Amomum zingiber</name>
    <dbReference type="NCBI Taxonomy" id="94328"/>
    <lineage>
        <taxon>Eukaryota</taxon>
        <taxon>Viridiplantae</taxon>
        <taxon>Streptophyta</taxon>
        <taxon>Embryophyta</taxon>
        <taxon>Tracheophyta</taxon>
        <taxon>Spermatophyta</taxon>
        <taxon>Magnoliopsida</taxon>
        <taxon>Liliopsida</taxon>
        <taxon>Zingiberales</taxon>
        <taxon>Zingiberaceae</taxon>
        <taxon>Zingiber</taxon>
    </lineage>
</organism>
<dbReference type="AlphaFoldDB" id="A0A8J5EXN8"/>
<sequence length="227" mass="24245">MFFGAYKYRSSVAARIHQSLNSILLEEKILFCAIILAPINGDDLDRVSAAGSLLPAHCRAHKSFLLSNYVLLGAASSCIFLTLSLRLVPSPCGFLLVLLHALTIAAAVFGCAAVASPSARWYGTHMAATVLAAILQGAVAVLAFTRTANFLTDGLKSYVRAEDGVVILRMVGALGVVIFCMEWVVMALAFVLRYYAAVDGGGIAMRSAKVQQEGEYAATGHWQPFQV</sequence>
<keyword evidence="1" id="KW-0812">Transmembrane</keyword>
<protein>
    <submittedName>
        <fullName evidence="2">Uncharacterized protein</fullName>
    </submittedName>
</protein>
<dbReference type="PANTHER" id="PTHR34124">
    <property type="entry name" value="F16B3.27 PROTEIN-RELATED"/>
    <property type="match status" value="1"/>
</dbReference>
<feature type="transmembrane region" description="Helical" evidence="1">
    <location>
        <begin position="69"/>
        <end position="88"/>
    </location>
</feature>
<dbReference type="EMBL" id="JACMSC010000018">
    <property type="protein sequence ID" value="KAG6476681.1"/>
    <property type="molecule type" value="Genomic_DNA"/>
</dbReference>
<name>A0A8J5EXN8_ZINOF</name>
<feature type="transmembrane region" description="Helical" evidence="1">
    <location>
        <begin position="127"/>
        <end position="146"/>
    </location>
</feature>
<proteinExistence type="predicted"/>
<evidence type="ECO:0000313" key="3">
    <source>
        <dbReference type="Proteomes" id="UP000734854"/>
    </source>
</evidence>
<dbReference type="Proteomes" id="UP000734854">
    <property type="component" value="Unassembled WGS sequence"/>
</dbReference>
<dbReference type="PANTHER" id="PTHR34124:SF18">
    <property type="entry name" value="OS04G0496300 PROTEIN"/>
    <property type="match status" value="1"/>
</dbReference>
<comment type="caution">
    <text evidence="2">The sequence shown here is derived from an EMBL/GenBank/DDBJ whole genome shotgun (WGS) entry which is preliminary data.</text>
</comment>
<feature type="transmembrane region" description="Helical" evidence="1">
    <location>
        <begin position="166"/>
        <end position="196"/>
    </location>
</feature>
<keyword evidence="1" id="KW-1133">Transmembrane helix</keyword>
<evidence type="ECO:0000256" key="1">
    <source>
        <dbReference type="SAM" id="Phobius"/>
    </source>
</evidence>
<gene>
    <name evidence="2" type="ORF">ZIOFF_065927</name>
</gene>
<keyword evidence="1" id="KW-0472">Membrane</keyword>
<evidence type="ECO:0000313" key="2">
    <source>
        <dbReference type="EMBL" id="KAG6476681.1"/>
    </source>
</evidence>